<proteinExistence type="predicted"/>
<protein>
    <recommendedName>
        <fullName evidence="3">Ig-like domain-containing protein</fullName>
    </recommendedName>
</protein>
<organism evidence="1 2">
    <name type="scientific">Glutamicibacter nicotianae</name>
    <name type="common">Arthrobacter nicotianae</name>
    <dbReference type="NCBI Taxonomy" id="37929"/>
    <lineage>
        <taxon>Bacteria</taxon>
        <taxon>Bacillati</taxon>
        <taxon>Actinomycetota</taxon>
        <taxon>Actinomycetes</taxon>
        <taxon>Micrococcales</taxon>
        <taxon>Micrococcaceae</taxon>
        <taxon>Glutamicibacter</taxon>
    </lineage>
</organism>
<dbReference type="Gene3D" id="3.80.10.10">
    <property type="entry name" value="Ribonuclease Inhibitor"/>
    <property type="match status" value="1"/>
</dbReference>
<reference evidence="1 2" key="1">
    <citation type="submission" date="2019-06" db="EMBL/GenBank/DDBJ databases">
        <title>Whole genome shotgun sequence of Glutamicibacter nicotianae NBRC 14234.</title>
        <authorList>
            <person name="Hosoyama A."/>
            <person name="Uohara A."/>
            <person name="Ohji S."/>
            <person name="Ichikawa N."/>
        </authorList>
    </citation>
    <scope>NUCLEOTIDE SEQUENCE [LARGE SCALE GENOMIC DNA]</scope>
    <source>
        <strain evidence="1 2">NBRC 14234</strain>
    </source>
</reference>
<comment type="caution">
    <text evidence="1">The sequence shown here is derived from an EMBL/GenBank/DDBJ whole genome shotgun (WGS) entry which is preliminary data.</text>
</comment>
<sequence>MGLLHRFASVVGATALVFAGLVPPAQGFISPADCFEHTDETASVVVGLSCKNVTSLQELPMTGDIRWIGIDTQKDQVLGGLEVLAANPQLQSVRISNAPQEIIPELAQLPVLESLSLTFPKGQQVQLAGLGQLSGLKELEVLATSSTDYRWAKDLSNLEKLDVASYTKPLIELKIGASAEIEPVITVDGRVLRPWEYTGERILGQISPTGFTANKAGYAGLRTELTDFEAVIPGQENLKSVSYAASWHIGVRDTVQLGRISLNRNPSLAGHDAAVVGDSLLAPTTNYPYTALQWTRNGEPITGAVGESYQLVREDTNKVIALSYETKAVRQNGEVWVPSVQGTMNYGAPIAATVASIAKPTISGSKIVGHKLTASLDSAYFPDFARRYQWLVDGFEIPRATAKTYTPPQSYANRKISVRVTMHAADGESVWLPTSSAVKVVKGTITVAKPKVSGTAKVGSKLTATAATSAPAAQSTKYQWLRGGKKIKDATAKTYTLKPADLNQRISVSVAYAKTNYTTKTVTSTATGKIAPAKLKVMKKPVINGKKSTGKTLKATAGSYNIKNVKISYQWTRSGKIIPKATKPNYKVVKADARKTLGVWVTASKPGYTTVVTKVSKK</sequence>
<name>A0ABQ0RNG3_GLUNI</name>
<accession>A0ABQ0RNG3</accession>
<evidence type="ECO:0000313" key="1">
    <source>
        <dbReference type="EMBL" id="GEC13080.1"/>
    </source>
</evidence>
<dbReference type="SUPFAM" id="SSF52058">
    <property type="entry name" value="L domain-like"/>
    <property type="match status" value="1"/>
</dbReference>
<gene>
    <name evidence="1" type="ORF">ANI01nite_22830</name>
</gene>
<evidence type="ECO:0000313" key="2">
    <source>
        <dbReference type="Proteomes" id="UP000316242"/>
    </source>
</evidence>
<evidence type="ECO:0008006" key="3">
    <source>
        <dbReference type="Google" id="ProtNLM"/>
    </source>
</evidence>
<keyword evidence="2" id="KW-1185">Reference proteome</keyword>
<dbReference type="InterPro" id="IPR032675">
    <property type="entry name" value="LRR_dom_sf"/>
</dbReference>
<dbReference type="Proteomes" id="UP000316242">
    <property type="component" value="Unassembled WGS sequence"/>
</dbReference>
<dbReference type="EMBL" id="BJNE01000009">
    <property type="protein sequence ID" value="GEC13080.1"/>
    <property type="molecule type" value="Genomic_DNA"/>
</dbReference>
<dbReference type="Gene3D" id="2.60.40.2700">
    <property type="match status" value="3"/>
</dbReference>